<dbReference type="InterPro" id="IPR013389">
    <property type="entry name" value="CRISPR-assoc_prot_Cas8b"/>
</dbReference>
<keyword evidence="2" id="KW-1185">Reference proteome</keyword>
<dbReference type="Proteomes" id="UP000175744">
    <property type="component" value="Unassembled WGS sequence"/>
</dbReference>
<protein>
    <submittedName>
        <fullName evidence="1">CRISPR-associated protein</fullName>
    </submittedName>
</protein>
<comment type="caution">
    <text evidence="1">The sequence shown here is derived from an EMBL/GenBank/DDBJ whole genome shotgun (WGS) entry which is preliminary data.</text>
</comment>
<dbReference type="AlphaFoldDB" id="A0A1E8EXL9"/>
<gene>
    <name evidence="1" type="ORF">CLOACE_18490</name>
</gene>
<dbReference type="STRING" id="1121290.CLAOCE_18490"/>
<accession>A0A1E8EXL9</accession>
<organism evidence="1 2">
    <name type="scientific">Clostridium acetireducens DSM 10703</name>
    <dbReference type="NCBI Taxonomy" id="1121290"/>
    <lineage>
        <taxon>Bacteria</taxon>
        <taxon>Bacillati</taxon>
        <taxon>Bacillota</taxon>
        <taxon>Clostridia</taxon>
        <taxon>Eubacteriales</taxon>
        <taxon>Clostridiaceae</taxon>
        <taxon>Clostridium</taxon>
    </lineage>
</organism>
<dbReference type="Pfam" id="PF09484">
    <property type="entry name" value="Cas_TM1802"/>
    <property type="match status" value="1"/>
</dbReference>
<evidence type="ECO:0000313" key="1">
    <source>
        <dbReference type="EMBL" id="OFI05281.1"/>
    </source>
</evidence>
<dbReference type="PATRIC" id="fig|1121290.3.peg.1851"/>
<name>A0A1E8EXL9_9CLOT</name>
<dbReference type="NCBIfam" id="TIGR02556">
    <property type="entry name" value="cas_TM1802"/>
    <property type="match status" value="1"/>
</dbReference>
<dbReference type="InterPro" id="IPR013420">
    <property type="entry name" value="CRISPR-assoc_prot_Cas8b/Csh1_C"/>
</dbReference>
<sequence length="649" mass="75470">MQEAIIQIGHKILEKEGFLENLVQKLEPTRKNKQLHVLKFNFSTTNLSLSIDVNEEMDEKTASKYLYVGSAAGAASDQWYVSATNNLYHITETMPNLLKLDLGEELNNKIKFIVENYFVDLSKEFKSNKNRYILNFEILGIKENPKNIFEEIFNEENDKGTKNVYKAIKDTLKKKFLSLFETYIKDEKNLSFNDIGLYTIFIDGKPICDYEQYKEVVLRDKQSVKSLKGNGICSLCSIEKDLTSDIKTDIKFYTTNQLIFASGLEKSNYKHNMLLCQDCLNKLLIGEKYIKNNLNTYLTGFTVYLIPHFIFGENLNKEEMDLVCEKIKKSFNTVKNYKDIEELRYEIENSLDFKNAYENSYFLINFIFYKNVQKATKIQKFIKDVNPSIFESIGQALLKSNKSYVNIFEGDYKRRITLGTAYYLTAIRLKSGEAMEYRNLLTLYERILTKGSIKRESIISNILKVCKIQFFEEASFNVSTGNMKDSIIYGNMYIRFLEELGCLRREVSMLNVEKLLLEDKMKDYIKEMNYGEQETSLFLLGYLVGEVGNSQRKGSLEGKKPILNKLNFGGMDKSKIIRLTGEVFNKLRQEKILKFNEKNFGQCKELLDKNINNWTLSKQENLFYILSGYGYATNKFVLNKKDGGEEDEQ</sequence>
<proteinExistence type="predicted"/>
<dbReference type="RefSeq" id="WP_070110818.1">
    <property type="nucleotide sequence ID" value="NZ_LZFO01000031.1"/>
</dbReference>
<dbReference type="NCBIfam" id="TIGR02591">
    <property type="entry name" value="cas_Csh1"/>
    <property type="match status" value="1"/>
</dbReference>
<dbReference type="EMBL" id="LZFO01000031">
    <property type="protein sequence ID" value="OFI05281.1"/>
    <property type="molecule type" value="Genomic_DNA"/>
</dbReference>
<reference evidence="1 2" key="1">
    <citation type="submission" date="2016-06" db="EMBL/GenBank/DDBJ databases">
        <title>Genome sequence of Clostridium acetireducens DSM 10703.</title>
        <authorList>
            <person name="Poehlein A."/>
            <person name="Fluechter S."/>
            <person name="Duerre P."/>
            <person name="Daniel R."/>
        </authorList>
    </citation>
    <scope>NUCLEOTIDE SEQUENCE [LARGE SCALE GENOMIC DNA]</scope>
    <source>
        <strain evidence="1 2">DSM 10703</strain>
    </source>
</reference>
<evidence type="ECO:0000313" key="2">
    <source>
        <dbReference type="Proteomes" id="UP000175744"/>
    </source>
</evidence>